<dbReference type="GO" id="GO:0005789">
    <property type="term" value="C:endoplasmic reticulum membrane"/>
    <property type="evidence" value="ECO:0007669"/>
    <property type="project" value="UniProtKB-SubCell"/>
</dbReference>
<keyword evidence="3" id="KW-0472">Membrane</keyword>
<keyword evidence="7" id="KW-1185">Reference proteome</keyword>
<dbReference type="RefSeq" id="XP_049146333.1">
    <property type="nucleotide sequence ID" value="XM_049289188.1"/>
</dbReference>
<keyword evidence="3" id="KW-0378">Hydrolase</keyword>
<dbReference type="InterPro" id="IPR029058">
    <property type="entry name" value="AB_hydrolase_fold"/>
</dbReference>
<comment type="function">
    <text evidence="1 3">Involved in inositol deacylation of GPI-anchored proteins which plays important roles in the quality control and ER-associated degradation of GPI-anchored proteins.</text>
</comment>
<gene>
    <name evidence="6" type="ORF">CLUP02_10212</name>
</gene>
<reference evidence="6" key="1">
    <citation type="journal article" date="2021" name="Mol. Plant Microbe Interact.">
        <title>Complete Genome Sequence of the Plant-Pathogenic Fungus Colletotrichum lupini.</title>
        <authorList>
            <person name="Baroncelli R."/>
            <person name="Pensec F."/>
            <person name="Da Lio D."/>
            <person name="Boufleur T."/>
            <person name="Vicente I."/>
            <person name="Sarrocco S."/>
            <person name="Picot A."/>
            <person name="Baraldi E."/>
            <person name="Sukno S."/>
            <person name="Thon M."/>
            <person name="Le Floch G."/>
        </authorList>
    </citation>
    <scope>NUCLEOTIDE SEQUENCE</scope>
    <source>
        <strain evidence="6">IMI 504893</strain>
    </source>
</reference>
<comment type="subcellular location">
    <subcellularLocation>
        <location evidence="3">Endoplasmic reticulum membrane</location>
    </subcellularLocation>
</comment>
<keyword evidence="3" id="KW-0653">Protein transport</keyword>
<organism evidence="6 7">
    <name type="scientific">Colletotrichum lupini</name>
    <dbReference type="NCBI Taxonomy" id="145971"/>
    <lineage>
        <taxon>Eukaryota</taxon>
        <taxon>Fungi</taxon>
        <taxon>Dikarya</taxon>
        <taxon>Ascomycota</taxon>
        <taxon>Pezizomycotina</taxon>
        <taxon>Sordariomycetes</taxon>
        <taxon>Hypocreomycetidae</taxon>
        <taxon>Glomerellales</taxon>
        <taxon>Glomerellaceae</taxon>
        <taxon>Colletotrichum</taxon>
        <taxon>Colletotrichum acutatum species complex</taxon>
    </lineage>
</organism>
<protein>
    <recommendedName>
        <fullName evidence="2 3">GPI inositol-deacylase</fullName>
        <ecNumber evidence="3">3.1.-.-</ecNumber>
    </recommendedName>
</protein>
<evidence type="ECO:0000256" key="4">
    <source>
        <dbReference type="SAM" id="MobiDB-lite"/>
    </source>
</evidence>
<evidence type="ECO:0000256" key="1">
    <source>
        <dbReference type="ARBA" id="ARBA00003496"/>
    </source>
</evidence>
<dbReference type="InterPro" id="IPR012908">
    <property type="entry name" value="PGAP1-ab_dom-like"/>
</dbReference>
<feature type="domain" description="GPI inositol-deacylase PGAP1-like alpha/beta" evidence="5">
    <location>
        <begin position="265"/>
        <end position="308"/>
    </location>
</feature>
<dbReference type="Pfam" id="PF07819">
    <property type="entry name" value="PGAP1"/>
    <property type="match status" value="1"/>
</dbReference>
<keyword evidence="3" id="KW-0813">Transport</keyword>
<dbReference type="Proteomes" id="UP000830671">
    <property type="component" value="Chromosome 5"/>
</dbReference>
<dbReference type="GO" id="GO:0015031">
    <property type="term" value="P:protein transport"/>
    <property type="evidence" value="ECO:0007669"/>
    <property type="project" value="UniProtKB-KW"/>
</dbReference>
<evidence type="ECO:0000313" key="7">
    <source>
        <dbReference type="Proteomes" id="UP000830671"/>
    </source>
</evidence>
<proteinExistence type="inferred from homology"/>
<dbReference type="GeneID" id="73344198"/>
<evidence type="ECO:0000256" key="3">
    <source>
        <dbReference type="RuleBase" id="RU365011"/>
    </source>
</evidence>
<evidence type="ECO:0000256" key="2">
    <source>
        <dbReference type="ARBA" id="ARBA00015856"/>
    </source>
</evidence>
<accession>A0A9Q8SXV8</accession>
<dbReference type="KEGG" id="clup:CLUP02_10212"/>
<evidence type="ECO:0000259" key="5">
    <source>
        <dbReference type="Pfam" id="PF07819"/>
    </source>
</evidence>
<keyword evidence="3" id="KW-0256">Endoplasmic reticulum</keyword>
<sequence>MQTLGLQSKPSFHTPLRTLYHSKENRNVEGPEPSQAIHILEKNKQSKQTENQRLQTIRLARFSLPHSLFSPPPRARGGLRSSFHAMNSARLTRCRPCAPSSRLICAPTASHRLLRPLAARDSRPFSVSHLRPKHDGDPRFRDLGKQISDEYAVVREHYGYCPPSTVSSPPASQPRLCPNHNDPPALTRPPDTPKNPIVLAHGLMGFSELRLGAYVPPIHYWRGISDSLSTLSGPSNIITTSVPPSGSIEERAAKLGADIAAKAGGRAVNIVAHSMGGLDARYMISHLKPRDVKVLSLVTVATPHRGSAFADYLLDGQGPIKLANLYGLIERAGLGTQAFEQLTQRYMEGEFNPATPDSNEVRYFSYGACTDRPPLLSLFRQSHWVIEQAEGANDGLVSVASSRWGKYQGTLLDVSHLDLINWSNRLKWTLRKVWMGQTRTFNAVAFYLDIADMLAKEGL</sequence>
<dbReference type="PANTHER" id="PTHR11440">
    <property type="entry name" value="LECITHIN-CHOLESTEROL ACYLTRANSFERASE-RELATED"/>
    <property type="match status" value="1"/>
</dbReference>
<dbReference type="GO" id="GO:0016788">
    <property type="term" value="F:hydrolase activity, acting on ester bonds"/>
    <property type="evidence" value="ECO:0007669"/>
    <property type="project" value="InterPro"/>
</dbReference>
<comment type="similarity">
    <text evidence="3">Belongs to the GPI inositol-deacylase family.</text>
</comment>
<dbReference type="Gene3D" id="3.40.50.1820">
    <property type="entry name" value="alpha/beta hydrolase"/>
    <property type="match status" value="1"/>
</dbReference>
<dbReference type="AlphaFoldDB" id="A0A9Q8SXV8"/>
<dbReference type="EC" id="3.1.-.-" evidence="3"/>
<dbReference type="EMBL" id="CP019477">
    <property type="protein sequence ID" value="UQC84716.1"/>
    <property type="molecule type" value="Genomic_DNA"/>
</dbReference>
<name>A0A9Q8SXV8_9PEZI</name>
<feature type="region of interest" description="Disordered" evidence="4">
    <location>
        <begin position="163"/>
        <end position="191"/>
    </location>
</feature>
<dbReference type="SUPFAM" id="SSF53474">
    <property type="entry name" value="alpha/beta-Hydrolases"/>
    <property type="match status" value="1"/>
</dbReference>
<evidence type="ECO:0000313" key="6">
    <source>
        <dbReference type="EMBL" id="UQC84716.1"/>
    </source>
</evidence>